<organism evidence="3 4">
    <name type="scientific">Candidatus Amunia macphersoniae</name>
    <dbReference type="NCBI Taxonomy" id="3127014"/>
    <lineage>
        <taxon>Bacteria</taxon>
        <taxon>Bacillati</taxon>
        <taxon>Candidatus Dormiibacterota</taxon>
        <taxon>Candidatus Dormibacteria</taxon>
        <taxon>Candidatus Aeolococcales</taxon>
        <taxon>Candidatus Aeolococcaceae</taxon>
        <taxon>Candidatus Amunia</taxon>
    </lineage>
</organism>
<comment type="similarity">
    <text evidence="1">Belongs to the GTP cyclohydrolase I type 2/NIF3 family.</text>
</comment>
<dbReference type="Proteomes" id="UP000614410">
    <property type="component" value="Unassembled WGS sequence"/>
</dbReference>
<evidence type="ECO:0000256" key="2">
    <source>
        <dbReference type="ARBA" id="ARBA00022112"/>
    </source>
</evidence>
<dbReference type="Pfam" id="PF01784">
    <property type="entry name" value="DUF34_NIF3"/>
    <property type="match status" value="1"/>
</dbReference>
<comment type="caution">
    <text evidence="3">The sequence shown here is derived from an EMBL/GenBank/DDBJ whole genome shotgun (WGS) entry which is preliminary data.</text>
</comment>
<dbReference type="AlphaFoldDB" id="A0A934KRQ3"/>
<name>A0A934KRQ3_9BACT</name>
<accession>A0A934KRQ3</accession>
<evidence type="ECO:0000256" key="1">
    <source>
        <dbReference type="ARBA" id="ARBA00006964"/>
    </source>
</evidence>
<evidence type="ECO:0000313" key="4">
    <source>
        <dbReference type="Proteomes" id="UP000614410"/>
    </source>
</evidence>
<reference evidence="3 4" key="1">
    <citation type="submission" date="2020-10" db="EMBL/GenBank/DDBJ databases">
        <title>Ca. Dormibacterota MAGs.</title>
        <authorList>
            <person name="Montgomery K."/>
        </authorList>
    </citation>
    <scope>NUCLEOTIDE SEQUENCE [LARGE SCALE GENOMIC DNA]</scope>
    <source>
        <strain evidence="3">Mitchell_Peninsula_5</strain>
    </source>
</reference>
<evidence type="ECO:0000313" key="3">
    <source>
        <dbReference type="EMBL" id="MBJ7609947.1"/>
    </source>
</evidence>
<sequence>MKLQDILDWSAQLAGCEQVPADSQVYIEAPSDVRRVLFGIDISLAEIIWAQQSGFDAVIAHHPLGDRARTRLAEVVHRQVDQMAAEGVAREAAEMAVATRLDAVRHNIHMGNVNALVDGARLVGMPLCNMHLACDIITRNALIDTLRSMSADVTVGDAIEVVGETFPEYRRGHARPEAWVGSTSNRLGRWTVAIAGGINGGFPVFNEYFQAGVDTIFAMHIDEGELQKLRATAEEDDALVVTGHMTSDSIGINVVIRGLEERGIEVVRTGGVVAPS</sequence>
<protein>
    <recommendedName>
        <fullName evidence="2">GTP cyclohydrolase 1 type 2 homolog</fullName>
    </recommendedName>
</protein>
<dbReference type="Gene3D" id="3.40.1390.30">
    <property type="entry name" value="NIF3 (NGG1p interacting factor 3)-like"/>
    <property type="match status" value="2"/>
</dbReference>
<dbReference type="InterPro" id="IPR002678">
    <property type="entry name" value="DUF34/NIF3"/>
</dbReference>
<dbReference type="SUPFAM" id="SSF102705">
    <property type="entry name" value="NIF3 (NGG1p interacting factor 3)-like"/>
    <property type="match status" value="1"/>
</dbReference>
<proteinExistence type="inferred from homology"/>
<dbReference type="InterPro" id="IPR036069">
    <property type="entry name" value="DUF34/NIF3_sf"/>
</dbReference>
<dbReference type="EMBL" id="JAEKNN010000053">
    <property type="protein sequence ID" value="MBJ7609947.1"/>
    <property type="molecule type" value="Genomic_DNA"/>
</dbReference>
<gene>
    <name evidence="3" type="ORF">JF887_11045</name>
</gene>